<evidence type="ECO:0000313" key="3">
    <source>
        <dbReference type="EMBL" id="KAK5092246.1"/>
    </source>
</evidence>
<feature type="chain" id="PRO_5046380425" evidence="2">
    <location>
        <begin position="16"/>
        <end position="542"/>
    </location>
</feature>
<evidence type="ECO:0000313" key="4">
    <source>
        <dbReference type="Proteomes" id="UP001345013"/>
    </source>
</evidence>
<name>A0ABR0KA32_9EURO</name>
<accession>A0ABR0KA32</accession>
<feature type="compositionally biased region" description="Basic and acidic residues" evidence="1">
    <location>
        <begin position="179"/>
        <end position="188"/>
    </location>
</feature>
<keyword evidence="4" id="KW-1185">Reference proteome</keyword>
<feature type="compositionally biased region" description="Basic and acidic residues" evidence="1">
    <location>
        <begin position="197"/>
        <end position="211"/>
    </location>
</feature>
<protein>
    <submittedName>
        <fullName evidence="3">Uncharacterized protein</fullName>
    </submittedName>
</protein>
<dbReference type="Proteomes" id="UP001345013">
    <property type="component" value="Unassembled WGS sequence"/>
</dbReference>
<proteinExistence type="predicted"/>
<keyword evidence="2" id="KW-0732">Signal</keyword>
<dbReference type="EMBL" id="JAVRRG010000061">
    <property type="protein sequence ID" value="KAK5092246.1"/>
    <property type="molecule type" value="Genomic_DNA"/>
</dbReference>
<evidence type="ECO:0000256" key="2">
    <source>
        <dbReference type="SAM" id="SignalP"/>
    </source>
</evidence>
<sequence length="542" mass="60083">MKILTSSFLAGYVSAAVLSHTSSPSAPDEATLPALSSAATSALPTSSPVRNANHIFNAIRGAMRQWDSTWNHNGMSFFLAEVPEGVQFYHGTSQREAVTGMQWLAFEPEHALMFAGRGPRGGPGKGRRGKHGESPRDNDSEGEEDQRHHRWNGPSPPISPDDLSDHKRRDWHLPPPSEFSDHEHDRVDIPPNPRRGPPGDHRTSRPRPLELEPDQHDEQHILAGQRGPPPKTDLNSTGYLHFYRTLHPLNLLYIDGMSAGKTSKGTLDTQDYVLRLGSNNTQTSPFGESDRARALCNMSRDAWEGKVDGFLRMEGGFEVILCDFSAHLRFERAQVVERDGSSGQEGDSGFRLYRAIADRFHGIGGGRVDVDYTNMVSAFASDMDLFTNDTTLPNELLPRLQNQSTSQLVSLQEAVTRMVIEPARKAMVNWQSIAEMFVQRYATPLQYLVSPGLSDADFELELQTLLRPFASDLANDAALIAQRCVDQFLPPHWQDTLAGQVVQQVGHEICSTLTICFLSITSSTADKEAYISARSDIEQLVT</sequence>
<reference evidence="3 4" key="1">
    <citation type="submission" date="2023-08" db="EMBL/GenBank/DDBJ databases">
        <title>Black Yeasts Isolated from many extreme environments.</title>
        <authorList>
            <person name="Coleine C."/>
            <person name="Stajich J.E."/>
            <person name="Selbmann L."/>
        </authorList>
    </citation>
    <scope>NUCLEOTIDE SEQUENCE [LARGE SCALE GENOMIC DNA]</scope>
    <source>
        <strain evidence="3 4">CCFEE 5885</strain>
    </source>
</reference>
<dbReference type="PANTHER" id="PTHR35204">
    <property type="entry name" value="YALI0A21131P"/>
    <property type="match status" value="1"/>
</dbReference>
<feature type="signal peptide" evidence="2">
    <location>
        <begin position="1"/>
        <end position="15"/>
    </location>
</feature>
<evidence type="ECO:0000256" key="1">
    <source>
        <dbReference type="SAM" id="MobiDB-lite"/>
    </source>
</evidence>
<feature type="compositionally biased region" description="Basic and acidic residues" evidence="1">
    <location>
        <begin position="163"/>
        <end position="172"/>
    </location>
</feature>
<organism evidence="3 4">
    <name type="scientific">Lithohypha guttulata</name>
    <dbReference type="NCBI Taxonomy" id="1690604"/>
    <lineage>
        <taxon>Eukaryota</taxon>
        <taxon>Fungi</taxon>
        <taxon>Dikarya</taxon>
        <taxon>Ascomycota</taxon>
        <taxon>Pezizomycotina</taxon>
        <taxon>Eurotiomycetes</taxon>
        <taxon>Chaetothyriomycetidae</taxon>
        <taxon>Chaetothyriales</taxon>
        <taxon>Trichomeriaceae</taxon>
        <taxon>Lithohypha</taxon>
    </lineage>
</organism>
<feature type="region of interest" description="Disordered" evidence="1">
    <location>
        <begin position="114"/>
        <end position="211"/>
    </location>
</feature>
<dbReference type="PANTHER" id="PTHR35204:SF1">
    <property type="entry name" value="ENTEROTOXIN"/>
    <property type="match status" value="1"/>
</dbReference>
<gene>
    <name evidence="3" type="ORF">LTR24_005383</name>
</gene>
<dbReference type="InterPro" id="IPR038921">
    <property type="entry name" value="YOR389W-like"/>
</dbReference>
<comment type="caution">
    <text evidence="3">The sequence shown here is derived from an EMBL/GenBank/DDBJ whole genome shotgun (WGS) entry which is preliminary data.</text>
</comment>